<feature type="region of interest" description="Disordered" evidence="1">
    <location>
        <begin position="48"/>
        <end position="74"/>
    </location>
</feature>
<dbReference type="Proteomes" id="UP000177876">
    <property type="component" value="Unassembled WGS sequence"/>
</dbReference>
<feature type="compositionally biased region" description="Basic and acidic residues" evidence="1">
    <location>
        <begin position="53"/>
        <end position="65"/>
    </location>
</feature>
<accession>A0A1F2WNX2</accession>
<protein>
    <submittedName>
        <fullName evidence="2">Uncharacterized protein</fullName>
    </submittedName>
</protein>
<dbReference type="EMBL" id="MELK01000021">
    <property type="protein sequence ID" value="OFW58557.1"/>
    <property type="molecule type" value="Genomic_DNA"/>
</dbReference>
<dbReference type="AlphaFoldDB" id="A0A1F2WNX2"/>
<name>A0A1F2WNX2_9ACTN</name>
<organism evidence="2 3">
    <name type="scientific">Candidatus Solincola sediminis</name>
    <dbReference type="NCBI Taxonomy" id="1797199"/>
    <lineage>
        <taxon>Bacteria</taxon>
        <taxon>Bacillati</taxon>
        <taxon>Actinomycetota</taxon>
        <taxon>Candidatus Geothermincolia</taxon>
        <taxon>Candidatus Geothermincolales</taxon>
        <taxon>Candidatus Geothermincolaceae</taxon>
        <taxon>Candidatus Solincola</taxon>
    </lineage>
</organism>
<proteinExistence type="predicted"/>
<dbReference type="STRING" id="1797197.A2Y75_10245"/>
<evidence type="ECO:0000313" key="2">
    <source>
        <dbReference type="EMBL" id="OFW58557.1"/>
    </source>
</evidence>
<comment type="caution">
    <text evidence="2">The sequence shown here is derived from an EMBL/GenBank/DDBJ whole genome shotgun (WGS) entry which is preliminary data.</text>
</comment>
<gene>
    <name evidence="2" type="ORF">A2Y75_10245</name>
</gene>
<evidence type="ECO:0000256" key="1">
    <source>
        <dbReference type="SAM" id="MobiDB-lite"/>
    </source>
</evidence>
<sequence>MARSWGLSIGESERIDLERIVMDKDQEAALVFLKDVIYPKIKEAEKPGSCFHETSKPVEQLERPVSRHKKLGSK</sequence>
<evidence type="ECO:0000313" key="3">
    <source>
        <dbReference type="Proteomes" id="UP000177876"/>
    </source>
</evidence>
<reference evidence="2 3" key="1">
    <citation type="journal article" date="2016" name="Nat. Commun.">
        <title>Thousands of microbial genomes shed light on interconnected biogeochemical processes in an aquifer system.</title>
        <authorList>
            <person name="Anantharaman K."/>
            <person name="Brown C.T."/>
            <person name="Hug L.A."/>
            <person name="Sharon I."/>
            <person name="Castelle C.J."/>
            <person name="Probst A.J."/>
            <person name="Thomas B.C."/>
            <person name="Singh A."/>
            <person name="Wilkins M.J."/>
            <person name="Karaoz U."/>
            <person name="Brodie E.L."/>
            <person name="Williams K.H."/>
            <person name="Hubbard S.S."/>
            <person name="Banfield J.F."/>
        </authorList>
    </citation>
    <scope>NUCLEOTIDE SEQUENCE [LARGE SCALE GENOMIC DNA]</scope>
</reference>